<name>A0ACB8WBW5_9TELE</name>
<keyword evidence="2" id="KW-1185">Reference proteome</keyword>
<organism evidence="1 2">
    <name type="scientific">Scortum barcoo</name>
    <name type="common">barcoo grunter</name>
    <dbReference type="NCBI Taxonomy" id="214431"/>
    <lineage>
        <taxon>Eukaryota</taxon>
        <taxon>Metazoa</taxon>
        <taxon>Chordata</taxon>
        <taxon>Craniata</taxon>
        <taxon>Vertebrata</taxon>
        <taxon>Euteleostomi</taxon>
        <taxon>Actinopterygii</taxon>
        <taxon>Neopterygii</taxon>
        <taxon>Teleostei</taxon>
        <taxon>Neoteleostei</taxon>
        <taxon>Acanthomorphata</taxon>
        <taxon>Eupercaria</taxon>
        <taxon>Centrarchiformes</taxon>
        <taxon>Terapontoidei</taxon>
        <taxon>Terapontidae</taxon>
        <taxon>Scortum</taxon>
    </lineage>
</organism>
<evidence type="ECO:0000313" key="2">
    <source>
        <dbReference type="Proteomes" id="UP000831701"/>
    </source>
</evidence>
<evidence type="ECO:0000313" key="1">
    <source>
        <dbReference type="EMBL" id="KAI3365170.1"/>
    </source>
</evidence>
<sequence length="1156" mass="128024">MSRHLTSAFCLAVVFLPLLSSSCPTQCSCFFHKLSDGSKARSVLCNDPEITVIPLNFPSDTSKLRIEKTAITRITSDNFHYLNNLEFLWMSFNSLNSLRVDSFRGLYNLDELRLDGNSLTSFPWESLTNMPNLRLLDLHNNKISAIPAEASMYIKNITYLDLSSNSLTTLPGEVLTMWMSAKPVQDSDSKLILGLHDNPWVCDCRLYDLVQFPKSPSSTVSLIDTRLRCADPESLSGVLFTEVELQRCQGPRVHTACVARVRSSLGNNVLLRCGTVGVPIPELSWSRVDGKKMNGTVQEEISKEGIIWSILSVPAVSYRDSGKYVCKATNFVGTADAIISLVITDSFRSEEAGGGVSKRTRGKKPGGIGRAAYQEKLIARYVPPPTSTAAQPIIEPLNGKGVTGKYEIESYSISDDASQGRGKSSDPAKPAEAEQVALSNLAANASSLQQAPEKRIVRSVKVIGDTDHTVSLNWRAPTATNITEFSILYAVFGERDMRRINVGSGKNRITIDGLVPKTKYIACVCVKGLIPKKEQCVIFSTDEAASASGTQKLINVVVITVACVIAVPLTLIVCCGALKKRCQKLLGKQSKDMQDSYVTFETLAPGGKAKGMEGEYLTRSLLCMETSMGKIPVDIPHDFTKIRIENCHLTELPHGSFSKVSALEFLWLNFNEIALMNIKSLEGLANLTELRLQGNKLTSVPWTAFQDTPKLKILDLKHNRLDVLPEHALRHLPALTYLDLSFNQLSVISKDVFINWPLYQTTAKVWGKEAVVSNVVLGLHDNPWLCDCRLKGFVEFIREVSPPIILMNSYLMCSGPASRAERFFHEIQLKTCMKPVASAPETNITLPLGANATLTCFVKARPGPNIQWMYSLKIIRGFAVTETHIDEETVTSKLVIPSLHLADRGLYTCMANNFIGNSTVSITVNISSSSSSLPFPPPVPMMSSDENTHIDIRIAKQTVYGITLEWYATTDNPTETWFTIHFGKYDSPKKEMIYIGPGINSYSVSDLLPVTKYEVCVTLKNHSPREGQCIVFVTGSDISELEQRERLIHIIVIVCAMVLAVPAGMYACTTEARFSCVERCVDLWKKRKLHRENLQGTERQRWRAPSTACRWPATKACAGTRRKSRKKGGSLRTGPKEEVRLICTSIKDCTYTFICK</sequence>
<dbReference type="EMBL" id="CM041542">
    <property type="protein sequence ID" value="KAI3365170.1"/>
    <property type="molecule type" value="Genomic_DNA"/>
</dbReference>
<proteinExistence type="predicted"/>
<protein>
    <submittedName>
        <fullName evidence="1">Uncharacterized protein</fullName>
    </submittedName>
</protein>
<accession>A0ACB8WBW5</accession>
<reference evidence="1" key="1">
    <citation type="submission" date="2022-04" db="EMBL/GenBank/DDBJ databases">
        <title>Jade perch genome.</title>
        <authorList>
            <person name="Chao B."/>
        </authorList>
    </citation>
    <scope>NUCLEOTIDE SEQUENCE</scope>
    <source>
        <strain evidence="1">CB-2022</strain>
    </source>
</reference>
<gene>
    <name evidence="1" type="ORF">L3Q82_010273</name>
</gene>
<dbReference type="Proteomes" id="UP000831701">
    <property type="component" value="Chromosome 12"/>
</dbReference>
<comment type="caution">
    <text evidence="1">The sequence shown here is derived from an EMBL/GenBank/DDBJ whole genome shotgun (WGS) entry which is preliminary data.</text>
</comment>